<feature type="DNA-binding region" description="H-T-H motif" evidence="3">
    <location>
        <begin position="36"/>
        <end position="55"/>
    </location>
</feature>
<reference evidence="5 6" key="1">
    <citation type="submission" date="2024-08" db="EMBL/GenBank/DDBJ databases">
        <title>Two novel Cytobacillus novel species.</title>
        <authorList>
            <person name="Liu G."/>
        </authorList>
    </citation>
    <scope>NUCLEOTIDE SEQUENCE [LARGE SCALE GENOMIC DNA]</scope>
    <source>
        <strain evidence="5 6">FJAT-53684</strain>
    </source>
</reference>
<organism evidence="5 6">
    <name type="scientific">Cytobacillus mangrovibacter</name>
    <dbReference type="NCBI Taxonomy" id="3299024"/>
    <lineage>
        <taxon>Bacteria</taxon>
        <taxon>Bacillati</taxon>
        <taxon>Bacillota</taxon>
        <taxon>Bacilli</taxon>
        <taxon>Bacillales</taxon>
        <taxon>Bacillaceae</taxon>
        <taxon>Cytobacillus</taxon>
    </lineage>
</organism>
<feature type="domain" description="HTH tetR-type" evidence="4">
    <location>
        <begin position="13"/>
        <end position="73"/>
    </location>
</feature>
<dbReference type="InterPro" id="IPR036271">
    <property type="entry name" value="Tet_transcr_reg_TetR-rel_C_sf"/>
</dbReference>
<evidence type="ECO:0000313" key="6">
    <source>
        <dbReference type="Proteomes" id="UP001601058"/>
    </source>
</evidence>
<dbReference type="PRINTS" id="PR00455">
    <property type="entry name" value="HTHTETR"/>
</dbReference>
<dbReference type="InterPro" id="IPR001647">
    <property type="entry name" value="HTH_TetR"/>
</dbReference>
<dbReference type="InterPro" id="IPR009057">
    <property type="entry name" value="Homeodomain-like_sf"/>
</dbReference>
<evidence type="ECO:0000259" key="4">
    <source>
        <dbReference type="PROSITE" id="PS50977"/>
    </source>
</evidence>
<dbReference type="Gene3D" id="1.10.10.60">
    <property type="entry name" value="Homeodomain-like"/>
    <property type="match status" value="1"/>
</dbReference>
<dbReference type="Pfam" id="PF00440">
    <property type="entry name" value="TetR_N"/>
    <property type="match status" value="1"/>
</dbReference>
<protein>
    <submittedName>
        <fullName evidence="5">TetR/AcrR family transcriptional regulator</fullName>
    </submittedName>
</protein>
<proteinExistence type="predicted"/>
<dbReference type="Gene3D" id="1.10.357.10">
    <property type="entry name" value="Tetracycline Repressor, domain 2"/>
    <property type="match status" value="1"/>
</dbReference>
<dbReference type="SUPFAM" id="SSF46689">
    <property type="entry name" value="Homeodomain-like"/>
    <property type="match status" value="1"/>
</dbReference>
<sequence>MTVINPSFDKLKAEKKELIINAAIKEFVQSEFDKASTTDIVREANISKGSLFNYFNNKKELYLYLIEYSIQIIESLYEQFDLNEKDIFKRIENIGLQKLHIHQKFPLVFDFLATSIHEESIEVKVTIKHKVNTIYAQQLPIIVFQYFQCFPCTYTPYLCNYSCS</sequence>
<dbReference type="PANTHER" id="PTHR43479">
    <property type="entry name" value="ACREF/ENVCD OPERON REPRESSOR-RELATED"/>
    <property type="match status" value="1"/>
</dbReference>
<dbReference type="PROSITE" id="PS50977">
    <property type="entry name" value="HTH_TETR_2"/>
    <property type="match status" value="1"/>
</dbReference>
<dbReference type="Proteomes" id="UP001601058">
    <property type="component" value="Unassembled WGS sequence"/>
</dbReference>
<evidence type="ECO:0000256" key="1">
    <source>
        <dbReference type="ARBA" id="ARBA00022491"/>
    </source>
</evidence>
<dbReference type="EMBL" id="JBIACJ010000006">
    <property type="protein sequence ID" value="MFE8697112.1"/>
    <property type="molecule type" value="Genomic_DNA"/>
</dbReference>
<keyword evidence="1" id="KW-0678">Repressor</keyword>
<name>A0ABW6K319_9BACI</name>
<dbReference type="PANTHER" id="PTHR43479:SF11">
    <property type="entry name" value="ACREF_ENVCD OPERON REPRESSOR-RELATED"/>
    <property type="match status" value="1"/>
</dbReference>
<gene>
    <name evidence="5" type="ORF">ACFYKT_12275</name>
</gene>
<comment type="caution">
    <text evidence="5">The sequence shown here is derived from an EMBL/GenBank/DDBJ whole genome shotgun (WGS) entry which is preliminary data.</text>
</comment>
<keyword evidence="2 3" id="KW-0238">DNA-binding</keyword>
<evidence type="ECO:0000256" key="2">
    <source>
        <dbReference type="ARBA" id="ARBA00023125"/>
    </source>
</evidence>
<accession>A0ABW6K319</accession>
<evidence type="ECO:0000256" key="3">
    <source>
        <dbReference type="PROSITE-ProRule" id="PRU00335"/>
    </source>
</evidence>
<dbReference type="InterPro" id="IPR050624">
    <property type="entry name" value="HTH-type_Tx_Regulator"/>
</dbReference>
<dbReference type="RefSeq" id="WP_389220327.1">
    <property type="nucleotide sequence ID" value="NZ_JBIACJ010000006.1"/>
</dbReference>
<evidence type="ECO:0000313" key="5">
    <source>
        <dbReference type="EMBL" id="MFE8697112.1"/>
    </source>
</evidence>
<keyword evidence="6" id="KW-1185">Reference proteome</keyword>
<dbReference type="SUPFAM" id="SSF48498">
    <property type="entry name" value="Tetracyclin repressor-like, C-terminal domain"/>
    <property type="match status" value="1"/>
</dbReference>